<dbReference type="InterPro" id="IPR029063">
    <property type="entry name" value="SAM-dependent_MTases_sf"/>
</dbReference>
<feature type="binding site" evidence="1">
    <location>
        <begin position="123"/>
        <end position="124"/>
    </location>
    <ligand>
        <name>S-adenosyl-L-methionine</name>
        <dbReference type="ChEBI" id="CHEBI:59789"/>
    </ligand>
</feature>
<dbReference type="EMBL" id="LAHO01000013">
    <property type="protein sequence ID" value="KKO44806.1"/>
    <property type="molecule type" value="Genomic_DNA"/>
</dbReference>
<comment type="caution">
    <text evidence="1">Lacks conserved residue(s) required for the propagation of feature annotation.</text>
</comment>
<reference evidence="2 3" key="1">
    <citation type="submission" date="2015-03" db="EMBL/GenBank/DDBJ databases">
        <title>Draft genome sequences of two protease-producing strains of Arsukibacterium isolated from two cold and alkaline environments.</title>
        <authorList>
            <person name="Lylloff J.E."/>
            <person name="Skov L.B."/>
            <person name="Jepsen M."/>
            <person name="Hallin P.F."/>
            <person name="Sorensen S.J."/>
            <person name="Stougaard P."/>
            <person name="Glaring M.A."/>
        </authorList>
    </citation>
    <scope>NUCLEOTIDE SEQUENCE [LARGE SCALE GENOMIC DNA]</scope>
    <source>
        <strain evidence="2 3">GCM72</strain>
    </source>
</reference>
<accession>A0A0M2V2G5</accession>
<name>A0A0M2V2G5_9GAMM</name>
<evidence type="ECO:0000313" key="3">
    <source>
        <dbReference type="Proteomes" id="UP000034228"/>
    </source>
</evidence>
<dbReference type="PANTHER" id="PTHR36112:SF1">
    <property type="entry name" value="RIBOSOMAL RNA SMALL SUBUNIT METHYLTRANSFERASE J"/>
    <property type="match status" value="1"/>
</dbReference>
<comment type="caution">
    <text evidence="2">The sequence shown here is derived from an EMBL/GenBank/DDBJ whole genome shotgun (WGS) entry which is preliminary data.</text>
</comment>
<keyword evidence="1" id="KW-0808">Transferase</keyword>
<keyword evidence="3" id="KW-1185">Reference proteome</keyword>
<dbReference type="STRING" id="336831.WG68_13255"/>
<dbReference type="GO" id="GO:0008990">
    <property type="term" value="F:rRNA (guanine-N2-)-methyltransferase activity"/>
    <property type="evidence" value="ECO:0007669"/>
    <property type="project" value="UniProtKB-UniRule"/>
</dbReference>
<dbReference type="SUPFAM" id="SSF53335">
    <property type="entry name" value="S-adenosyl-L-methionine-dependent methyltransferases"/>
    <property type="match status" value="1"/>
</dbReference>
<dbReference type="OrthoDB" id="3191794at2"/>
<dbReference type="RefSeq" id="WP_046558193.1">
    <property type="nucleotide sequence ID" value="NZ_LAHO01000013.1"/>
</dbReference>
<dbReference type="InterPro" id="IPR007536">
    <property type="entry name" value="16SrRNA_methylTrfase_J"/>
</dbReference>
<comment type="subcellular location">
    <subcellularLocation>
        <location evidence="1">Cytoplasm</location>
    </subcellularLocation>
</comment>
<dbReference type="CDD" id="cd02440">
    <property type="entry name" value="AdoMet_MTases"/>
    <property type="match status" value="1"/>
</dbReference>
<comment type="function">
    <text evidence="1">Specifically methylates the guanosine in position 1516 of 16S rRNA.</text>
</comment>
<feature type="binding site" evidence="1">
    <location>
        <begin position="107"/>
        <end position="108"/>
    </location>
    <ligand>
        <name>S-adenosyl-L-methionine</name>
        <dbReference type="ChEBI" id="CHEBI:59789"/>
    </ligand>
</feature>
<dbReference type="AlphaFoldDB" id="A0A0M2V2G5"/>
<dbReference type="PANTHER" id="PTHR36112">
    <property type="entry name" value="RIBOSOMAL RNA SMALL SUBUNIT METHYLTRANSFERASE J"/>
    <property type="match status" value="1"/>
</dbReference>
<gene>
    <name evidence="1" type="primary">rsmJ</name>
    <name evidence="2" type="ORF">WG68_13255</name>
</gene>
<keyword evidence="1" id="KW-0489">Methyltransferase</keyword>
<evidence type="ECO:0000313" key="2">
    <source>
        <dbReference type="EMBL" id="KKO44806.1"/>
    </source>
</evidence>
<dbReference type="GO" id="GO:0005737">
    <property type="term" value="C:cytoplasm"/>
    <property type="evidence" value="ECO:0007669"/>
    <property type="project" value="UniProtKB-SubCell"/>
</dbReference>
<keyword evidence="1" id="KW-0963">Cytoplasm</keyword>
<organism evidence="2 3">
    <name type="scientific">Arsukibacterium ikkense</name>
    <dbReference type="NCBI Taxonomy" id="336831"/>
    <lineage>
        <taxon>Bacteria</taxon>
        <taxon>Pseudomonadati</taxon>
        <taxon>Pseudomonadota</taxon>
        <taxon>Gammaproteobacteria</taxon>
        <taxon>Chromatiales</taxon>
        <taxon>Chromatiaceae</taxon>
        <taxon>Arsukibacterium</taxon>
    </lineage>
</organism>
<dbReference type="PATRIC" id="fig|336831.14.peg.3415"/>
<proteinExistence type="inferred from homology"/>
<dbReference type="Pfam" id="PF04445">
    <property type="entry name" value="SAM_MT"/>
    <property type="match status" value="1"/>
</dbReference>
<comment type="catalytic activity">
    <reaction evidence="1">
        <text>guanosine(1516) in 16S rRNA + S-adenosyl-L-methionine = N(2)-methylguanosine(1516) in 16S rRNA + S-adenosyl-L-homocysteine + H(+)</text>
        <dbReference type="Rhea" id="RHEA:43220"/>
        <dbReference type="Rhea" id="RHEA-COMP:10412"/>
        <dbReference type="Rhea" id="RHEA-COMP:10413"/>
        <dbReference type="ChEBI" id="CHEBI:15378"/>
        <dbReference type="ChEBI" id="CHEBI:57856"/>
        <dbReference type="ChEBI" id="CHEBI:59789"/>
        <dbReference type="ChEBI" id="CHEBI:74269"/>
        <dbReference type="ChEBI" id="CHEBI:74481"/>
        <dbReference type="EC" id="2.1.1.242"/>
    </reaction>
</comment>
<sequence>MLAIPLLPSAELTDVYCQQLQQQFGLSLVQSPGDKFAGWYLSMVQGALVLLNSSLAKQGAILVDFASGASSYRRQHGGGKSEAIAKAVGLNKKATLSVLDATAGLGRDAFVLASLGARVTLVERNPVVAALLFDGLRRAAAEPQLTAVAARMQLCHSSALAALTTSEPVDVVFLDPMFPAREKSAQVKKEMRAFHDVVGSDDDADSLLAPALLLAQKRVVVKRPGYAGWLAGQAPTMAVTGKNNRFDVYVNAAI</sequence>
<dbReference type="HAMAP" id="MF_01523">
    <property type="entry name" value="16SrRNA_methyltr_J"/>
    <property type="match status" value="1"/>
</dbReference>
<evidence type="ECO:0000256" key="1">
    <source>
        <dbReference type="HAMAP-Rule" id="MF_01523"/>
    </source>
</evidence>
<feature type="binding site" evidence="1">
    <location>
        <position position="175"/>
    </location>
    <ligand>
        <name>S-adenosyl-L-methionine</name>
        <dbReference type="ChEBI" id="CHEBI:59789"/>
    </ligand>
</feature>
<dbReference type="Gene3D" id="3.40.50.150">
    <property type="entry name" value="Vaccinia Virus protein VP39"/>
    <property type="match status" value="1"/>
</dbReference>
<dbReference type="EC" id="2.1.1.242" evidence="1"/>
<keyword evidence="1" id="KW-0698">rRNA processing</keyword>
<keyword evidence="1" id="KW-0949">S-adenosyl-L-methionine</keyword>
<comment type="similarity">
    <text evidence="1">Belongs to the methyltransferase superfamily. RsmJ family.</text>
</comment>
<dbReference type="Proteomes" id="UP000034228">
    <property type="component" value="Unassembled WGS sequence"/>
</dbReference>
<protein>
    <recommendedName>
        <fullName evidence="1">Ribosomal RNA small subunit methyltransferase J</fullName>
        <ecNumber evidence="1">2.1.1.242</ecNumber>
    </recommendedName>
    <alternativeName>
        <fullName evidence="1">16S rRNA m2G1516 methyltransferase</fullName>
    </alternativeName>
    <alternativeName>
        <fullName evidence="1">rRNA (guanine-N(2)-)-methyltransferase</fullName>
    </alternativeName>
</protein>